<organism evidence="3">
    <name type="scientific">Culex pipiens</name>
    <name type="common">House mosquito</name>
    <dbReference type="NCBI Taxonomy" id="7175"/>
    <lineage>
        <taxon>Eukaryota</taxon>
        <taxon>Metazoa</taxon>
        <taxon>Ecdysozoa</taxon>
        <taxon>Arthropoda</taxon>
        <taxon>Hexapoda</taxon>
        <taxon>Insecta</taxon>
        <taxon>Pterygota</taxon>
        <taxon>Neoptera</taxon>
        <taxon>Endopterygota</taxon>
        <taxon>Diptera</taxon>
        <taxon>Nematocera</taxon>
        <taxon>Culicoidea</taxon>
        <taxon>Culicidae</taxon>
        <taxon>Culicinae</taxon>
        <taxon>Culicini</taxon>
        <taxon>Culex</taxon>
        <taxon>Culex</taxon>
    </lineage>
</organism>
<evidence type="ECO:0000256" key="1">
    <source>
        <dbReference type="SAM" id="MobiDB-lite"/>
    </source>
</evidence>
<name>A0A8D8K781_CULPI</name>
<protein>
    <submittedName>
        <fullName evidence="3">(northern house mosquito) hypothetical protein</fullName>
    </submittedName>
</protein>
<evidence type="ECO:0000256" key="2">
    <source>
        <dbReference type="SAM" id="SignalP"/>
    </source>
</evidence>
<feature type="signal peptide" evidence="2">
    <location>
        <begin position="1"/>
        <end position="19"/>
    </location>
</feature>
<dbReference type="AlphaFoldDB" id="A0A8D8K781"/>
<dbReference type="EMBL" id="HBUE01209638">
    <property type="protein sequence ID" value="CAG6533779.1"/>
    <property type="molecule type" value="Transcribed_RNA"/>
</dbReference>
<accession>A0A8D8K781</accession>
<sequence length="112" mass="12930">MTSSHVLVFWCHSVHRCYCSVLLSPSVVWFLPSSSPPEPTDCRTPRDFCFLLQLLQHGQVLQLLPRWHLPRQTARRCVDSADDLSRRQPTNCTHRTDASDRPSWMVSRSSIP</sequence>
<feature type="region of interest" description="Disordered" evidence="1">
    <location>
        <begin position="80"/>
        <end position="112"/>
    </location>
</feature>
<feature type="chain" id="PRO_5036261220" evidence="2">
    <location>
        <begin position="20"/>
        <end position="112"/>
    </location>
</feature>
<dbReference type="EMBL" id="HBUE01316044">
    <property type="protein sequence ID" value="CAG6585679.1"/>
    <property type="molecule type" value="Transcribed_RNA"/>
</dbReference>
<reference evidence="3" key="1">
    <citation type="submission" date="2021-05" db="EMBL/GenBank/DDBJ databases">
        <authorList>
            <person name="Alioto T."/>
            <person name="Alioto T."/>
            <person name="Gomez Garrido J."/>
        </authorList>
    </citation>
    <scope>NUCLEOTIDE SEQUENCE</scope>
</reference>
<evidence type="ECO:0000313" key="3">
    <source>
        <dbReference type="EMBL" id="CAG6585679.1"/>
    </source>
</evidence>
<keyword evidence="2" id="KW-0732">Signal</keyword>
<proteinExistence type="predicted"/>